<protein>
    <submittedName>
        <fullName evidence="2">Uncharacterized protein</fullName>
    </submittedName>
</protein>
<comment type="caution">
    <text evidence="2">The sequence shown here is derived from an EMBL/GenBank/DDBJ whole genome shotgun (WGS) entry which is preliminary data.</text>
</comment>
<sequence length="231" mass="27261">MAEDYILFNKLFNDFQKKSRTVNNYYDFEAFSDMKIILSKYVELYDKRAYNYYNLDVSKVRKMLSGFNNHMKKDLLSFFIKKLVLNGNTEKAREIIKFSNQVEINCSLADLKNGKNRIKNILNIIHKSSAYNYWTLIISLVLTIFFSLLIFSTAPYQFMEVIEVKKQLITTNKFLNNLCNLVLYIFDNDYKMEVKPISFCGVVLIISLKILFVLIIGNYLVRELLDKFKIS</sequence>
<proteinExistence type="predicted"/>
<feature type="transmembrane region" description="Helical" evidence="1">
    <location>
        <begin position="196"/>
        <end position="221"/>
    </location>
</feature>
<dbReference type="Proteomes" id="UP001597476">
    <property type="component" value="Unassembled WGS sequence"/>
</dbReference>
<keyword evidence="1" id="KW-0472">Membrane</keyword>
<gene>
    <name evidence="2" type="ORF">ACFSR8_14690</name>
</gene>
<reference evidence="3" key="1">
    <citation type="journal article" date="2019" name="Int. J. Syst. Evol. Microbiol.">
        <title>The Global Catalogue of Microorganisms (GCM) 10K type strain sequencing project: providing services to taxonomists for standard genome sequencing and annotation.</title>
        <authorList>
            <consortium name="The Broad Institute Genomics Platform"/>
            <consortium name="The Broad Institute Genome Sequencing Center for Infectious Disease"/>
            <person name="Wu L."/>
            <person name="Ma J."/>
        </authorList>
    </citation>
    <scope>NUCLEOTIDE SEQUENCE [LARGE SCALE GENOMIC DNA]</scope>
    <source>
        <strain evidence="3">KCTC 42398</strain>
    </source>
</reference>
<accession>A0ABW5TF31</accession>
<evidence type="ECO:0000313" key="3">
    <source>
        <dbReference type="Proteomes" id="UP001597476"/>
    </source>
</evidence>
<feature type="transmembrane region" description="Helical" evidence="1">
    <location>
        <begin position="131"/>
        <end position="151"/>
    </location>
</feature>
<evidence type="ECO:0000256" key="1">
    <source>
        <dbReference type="SAM" id="Phobius"/>
    </source>
</evidence>
<evidence type="ECO:0000313" key="2">
    <source>
        <dbReference type="EMBL" id="MFD2727469.1"/>
    </source>
</evidence>
<name>A0ABW5TF31_9FLAO</name>
<dbReference type="RefSeq" id="WP_380293367.1">
    <property type="nucleotide sequence ID" value="NZ_JBHULY010000039.1"/>
</dbReference>
<keyword evidence="1" id="KW-0812">Transmembrane</keyword>
<organism evidence="2 3">
    <name type="scientific">Hyunsoonleella rubra</name>
    <dbReference type="NCBI Taxonomy" id="1737062"/>
    <lineage>
        <taxon>Bacteria</taxon>
        <taxon>Pseudomonadati</taxon>
        <taxon>Bacteroidota</taxon>
        <taxon>Flavobacteriia</taxon>
        <taxon>Flavobacteriales</taxon>
        <taxon>Flavobacteriaceae</taxon>
    </lineage>
</organism>
<keyword evidence="3" id="KW-1185">Reference proteome</keyword>
<keyword evidence="1" id="KW-1133">Transmembrane helix</keyword>
<dbReference type="EMBL" id="JBHULY010000039">
    <property type="protein sequence ID" value="MFD2727469.1"/>
    <property type="molecule type" value="Genomic_DNA"/>
</dbReference>